<organism evidence="1">
    <name type="scientific">Sylvanvirus sp</name>
    <dbReference type="NCBI Taxonomy" id="2487774"/>
    <lineage>
        <taxon>Viruses</taxon>
    </lineage>
</organism>
<gene>
    <name evidence="1" type="ORF">Sylvanvirus14_18</name>
</gene>
<reference evidence="1" key="1">
    <citation type="submission" date="2018-10" db="EMBL/GenBank/DDBJ databases">
        <title>Hidden diversity of soil giant viruses.</title>
        <authorList>
            <person name="Schulz F."/>
            <person name="Alteio L."/>
            <person name="Goudeau D."/>
            <person name="Ryan E.M."/>
            <person name="Malmstrom R.R."/>
            <person name="Blanchard J."/>
            <person name="Woyke T."/>
        </authorList>
    </citation>
    <scope>NUCLEOTIDE SEQUENCE</scope>
    <source>
        <strain evidence="1">SYV1</strain>
    </source>
</reference>
<dbReference type="EMBL" id="MK072520">
    <property type="protein sequence ID" value="AYV86933.1"/>
    <property type="molecule type" value="Genomic_DNA"/>
</dbReference>
<accession>A0A3G5AKS8</accession>
<evidence type="ECO:0000313" key="1">
    <source>
        <dbReference type="EMBL" id="AYV86933.1"/>
    </source>
</evidence>
<sequence length="50" mass="6083">MSNIKIHVYLEIIFDTDFIGIQYLLQLSGILKCYDMKFKYNIKYEIYILN</sequence>
<name>A0A3G5AKS8_9VIRU</name>
<protein>
    <submittedName>
        <fullName evidence="1">Uncharacterized protein</fullName>
    </submittedName>
</protein>
<proteinExistence type="predicted"/>